<dbReference type="InterPro" id="IPR016040">
    <property type="entry name" value="NAD(P)-bd_dom"/>
</dbReference>
<dbReference type="GO" id="GO:0042351">
    <property type="term" value="P:'de novo' GDP-L-fucose biosynthetic process"/>
    <property type="evidence" value="ECO:0007669"/>
    <property type="project" value="TreeGrafter"/>
</dbReference>
<evidence type="ECO:0000256" key="4">
    <source>
        <dbReference type="ARBA" id="ARBA00023239"/>
    </source>
</evidence>
<sequence>MREEERAKSMRALITGITGQDGALLAQLLLGKGYQVFGTYRRLSTPNFWRLQHLGILSKVSLVPADLIDLASLVEAIRVSDPDEVYNLAAQSFVGASFEQPIGSGEITGLGVTRLLEAIRQTKPSVRFYQASTSELYGLNGVEGTMQSEDTPFQPSSPYAIAKLSAYWTTRVYREGYDIFAANGILFNHESPIRGLEFVTRKVTNAVARIKLGLQDSLELGNMDAKRDWGYAPEYVQSMWLMLQQDEPGDFVIATGETHSVEELCEVAFRCAELRQENYVSVDKGLLRPIDVKCLCGDSSKAERVLGWSPKVKFAELVELMVDADLRRWKRWKEGETFPWDAVNYPDDVNVVSTMKNRGG</sequence>
<evidence type="ECO:0000313" key="6">
    <source>
        <dbReference type="EMBL" id="KKM14277.1"/>
    </source>
</evidence>
<dbReference type="Pfam" id="PF16363">
    <property type="entry name" value="GDP_Man_Dehyd"/>
    <property type="match status" value="1"/>
</dbReference>
<dbReference type="InterPro" id="IPR006368">
    <property type="entry name" value="GDP_Man_deHydtase"/>
</dbReference>
<comment type="caution">
    <text evidence="6">The sequence shown here is derived from an EMBL/GenBank/DDBJ whole genome shotgun (WGS) entry which is preliminary data.</text>
</comment>
<dbReference type="EMBL" id="LAZR01015183">
    <property type="protein sequence ID" value="KKM14277.1"/>
    <property type="molecule type" value="Genomic_DNA"/>
</dbReference>
<dbReference type="PANTHER" id="PTHR43715:SF1">
    <property type="entry name" value="GDP-MANNOSE 4,6 DEHYDRATASE"/>
    <property type="match status" value="1"/>
</dbReference>
<comment type="similarity">
    <text evidence="2">Belongs to the NAD(P)-dependent epimerase/dehydratase family. GDP-mannose 4,6-dehydratase subfamily.</text>
</comment>
<dbReference type="InterPro" id="IPR036291">
    <property type="entry name" value="NAD(P)-bd_dom_sf"/>
</dbReference>
<dbReference type="SUPFAM" id="SSF51735">
    <property type="entry name" value="NAD(P)-binding Rossmann-fold domains"/>
    <property type="match status" value="1"/>
</dbReference>
<keyword evidence="4" id="KW-0456">Lyase</keyword>
<dbReference type="FunFam" id="3.40.50.720:FF:000924">
    <property type="entry name" value="GDP-mannose 4,6 dehydratase"/>
    <property type="match status" value="1"/>
</dbReference>
<dbReference type="EC" id="4.2.1.47" evidence="3"/>
<protein>
    <recommendedName>
        <fullName evidence="3">GDP-mannose 4,6-dehydratase</fullName>
        <ecNumber evidence="3">4.2.1.47</ecNumber>
    </recommendedName>
</protein>
<comment type="cofactor">
    <cofactor evidence="1">
        <name>NADP(+)</name>
        <dbReference type="ChEBI" id="CHEBI:58349"/>
    </cofactor>
</comment>
<evidence type="ECO:0000256" key="2">
    <source>
        <dbReference type="ARBA" id="ARBA00009263"/>
    </source>
</evidence>
<gene>
    <name evidence="6" type="ORF">LCGC14_1707710</name>
</gene>
<dbReference type="PANTHER" id="PTHR43715">
    <property type="entry name" value="GDP-MANNOSE 4,6-DEHYDRATASE"/>
    <property type="match status" value="1"/>
</dbReference>
<proteinExistence type="inferred from homology"/>
<dbReference type="Gene3D" id="3.90.25.10">
    <property type="entry name" value="UDP-galactose 4-epimerase, domain 1"/>
    <property type="match status" value="1"/>
</dbReference>
<feature type="domain" description="NAD(P)-binding" evidence="5">
    <location>
        <begin position="13"/>
        <end position="321"/>
    </location>
</feature>
<dbReference type="AlphaFoldDB" id="A0A0F9HGJ6"/>
<reference evidence="6" key="1">
    <citation type="journal article" date="2015" name="Nature">
        <title>Complex archaea that bridge the gap between prokaryotes and eukaryotes.</title>
        <authorList>
            <person name="Spang A."/>
            <person name="Saw J.H."/>
            <person name="Jorgensen S.L."/>
            <person name="Zaremba-Niedzwiedzka K."/>
            <person name="Martijn J."/>
            <person name="Lind A.E."/>
            <person name="van Eijk R."/>
            <person name="Schleper C."/>
            <person name="Guy L."/>
            <person name="Ettema T.J."/>
        </authorList>
    </citation>
    <scope>NUCLEOTIDE SEQUENCE</scope>
</reference>
<evidence type="ECO:0000256" key="3">
    <source>
        <dbReference type="ARBA" id="ARBA00011989"/>
    </source>
</evidence>
<name>A0A0F9HGJ6_9ZZZZ</name>
<evidence type="ECO:0000256" key="1">
    <source>
        <dbReference type="ARBA" id="ARBA00001937"/>
    </source>
</evidence>
<dbReference type="HAMAP" id="MF_00955">
    <property type="entry name" value="GDP_Man_dehydratase"/>
    <property type="match status" value="1"/>
</dbReference>
<evidence type="ECO:0000259" key="5">
    <source>
        <dbReference type="Pfam" id="PF16363"/>
    </source>
</evidence>
<dbReference type="Gene3D" id="3.40.50.720">
    <property type="entry name" value="NAD(P)-binding Rossmann-like Domain"/>
    <property type="match status" value="1"/>
</dbReference>
<organism evidence="6">
    <name type="scientific">marine sediment metagenome</name>
    <dbReference type="NCBI Taxonomy" id="412755"/>
    <lineage>
        <taxon>unclassified sequences</taxon>
        <taxon>metagenomes</taxon>
        <taxon>ecological metagenomes</taxon>
    </lineage>
</organism>
<dbReference type="GO" id="GO:0008446">
    <property type="term" value="F:GDP-mannose 4,6-dehydratase activity"/>
    <property type="evidence" value="ECO:0007669"/>
    <property type="project" value="UniProtKB-EC"/>
</dbReference>
<dbReference type="CDD" id="cd05260">
    <property type="entry name" value="GDP_MD_SDR_e"/>
    <property type="match status" value="1"/>
</dbReference>
<accession>A0A0F9HGJ6</accession>